<keyword evidence="4" id="KW-1185">Reference proteome</keyword>
<reference evidence="3 4" key="2">
    <citation type="submission" date="2024-07" db="EMBL/GenBank/DDBJ databases">
        <authorList>
            <person name="Akdeniz Z."/>
        </authorList>
    </citation>
    <scope>NUCLEOTIDE SEQUENCE [LARGE SCALE GENOMIC DNA]</scope>
</reference>
<evidence type="ECO:0000313" key="2">
    <source>
        <dbReference type="EMBL" id="CAI9971143.1"/>
    </source>
</evidence>
<evidence type="ECO:0000256" key="1">
    <source>
        <dbReference type="SAM" id="Coils"/>
    </source>
</evidence>
<gene>
    <name evidence="2" type="ORF">HINF_LOCUS58788</name>
    <name evidence="3" type="ORF">HINF_LOCUS61370</name>
</gene>
<feature type="coiled-coil region" evidence="1">
    <location>
        <begin position="109"/>
        <end position="143"/>
    </location>
</feature>
<protein>
    <submittedName>
        <fullName evidence="3">Hypothetical_protein</fullName>
    </submittedName>
</protein>
<proteinExistence type="predicted"/>
<dbReference type="EMBL" id="CATOUU010001089">
    <property type="protein sequence ID" value="CAI9971143.1"/>
    <property type="molecule type" value="Genomic_DNA"/>
</dbReference>
<comment type="caution">
    <text evidence="2">The sequence shown here is derived from an EMBL/GenBank/DDBJ whole genome shotgun (WGS) entry which is preliminary data.</text>
</comment>
<sequence length="170" mass="19516">MSGLDDVSKILQKYSTKKQQPSQVLKTRDLQVNDVNSLQQSSIKLTKFQTSESEAKPQQPVMPKPLTDKDLLQDIMLQQTQRVQTIEPETEPKQITIQTNIENVNNKDIVELKETQQFILNQIEDLKTEIQNVKDQIGDIHVEITKQNINTNKQMELILLAVQQIKKAVV</sequence>
<name>A0AA86VN13_9EUKA</name>
<organism evidence="2">
    <name type="scientific">Hexamita inflata</name>
    <dbReference type="NCBI Taxonomy" id="28002"/>
    <lineage>
        <taxon>Eukaryota</taxon>
        <taxon>Metamonada</taxon>
        <taxon>Diplomonadida</taxon>
        <taxon>Hexamitidae</taxon>
        <taxon>Hexamitinae</taxon>
        <taxon>Hexamita</taxon>
    </lineage>
</organism>
<evidence type="ECO:0000313" key="3">
    <source>
        <dbReference type="EMBL" id="CAL6082697.1"/>
    </source>
</evidence>
<accession>A0AA86VN13</accession>
<keyword evidence="1" id="KW-0175">Coiled coil</keyword>
<reference evidence="2" key="1">
    <citation type="submission" date="2023-06" db="EMBL/GenBank/DDBJ databases">
        <authorList>
            <person name="Kurt Z."/>
        </authorList>
    </citation>
    <scope>NUCLEOTIDE SEQUENCE</scope>
</reference>
<dbReference type="Proteomes" id="UP001642409">
    <property type="component" value="Unassembled WGS sequence"/>
</dbReference>
<dbReference type="AlphaFoldDB" id="A0AA86VN13"/>
<dbReference type="EMBL" id="CAXDID020000366">
    <property type="protein sequence ID" value="CAL6082697.1"/>
    <property type="molecule type" value="Genomic_DNA"/>
</dbReference>
<evidence type="ECO:0000313" key="4">
    <source>
        <dbReference type="Proteomes" id="UP001642409"/>
    </source>
</evidence>